<name>A0ABV3R0F4_9HYPH</name>
<sequence length="313" mass="34607">MPTRQQPRSNHLELAQRILEAVRRGGFQPGSRLAEQQIASLCNVSRTPVRAALRLLTQQGAVRWEKDSGYTLAIDPAGTIGAAAELPSAEEDRLAESILRDRAARRLDDTVTASSLSRRYSVDKRMVQKSLKILASGNWIEKAPGQSWLFRVGHEGPEALAESYDYRLLLEPAALLSPGFRLDEAQASALRLAMETQLASPESSFDIREFQRLDLDFHGMVARGSANRFVGDALADHLKLRRLPGALHGVNVFRLKQSTREHLAILDQLEGKQFEAAADLMRLHLRLSRSQRPQAASRGAPVLPAAVGERTGR</sequence>
<evidence type="ECO:0000313" key="6">
    <source>
        <dbReference type="EMBL" id="MEW9806741.1"/>
    </source>
</evidence>
<comment type="caution">
    <text evidence="6">The sequence shown here is derived from an EMBL/GenBank/DDBJ whole genome shotgun (WGS) entry which is preliminary data.</text>
</comment>
<evidence type="ECO:0000313" key="7">
    <source>
        <dbReference type="Proteomes" id="UP001556196"/>
    </source>
</evidence>
<dbReference type="Gene3D" id="1.10.10.10">
    <property type="entry name" value="Winged helix-like DNA-binding domain superfamily/Winged helix DNA-binding domain"/>
    <property type="match status" value="1"/>
</dbReference>
<dbReference type="RefSeq" id="WP_367723869.1">
    <property type="nucleotide sequence ID" value="NZ_JBFOCI010000003.1"/>
</dbReference>
<dbReference type="InterPro" id="IPR000524">
    <property type="entry name" value="Tscrpt_reg_HTH_GntR"/>
</dbReference>
<dbReference type="InterPro" id="IPR036390">
    <property type="entry name" value="WH_DNA-bd_sf"/>
</dbReference>
<dbReference type="PANTHER" id="PTHR43537:SF51">
    <property type="entry name" value="HTH-TYPE TRANSCRIPTIONAL REGULATOR LGOR-RELATED"/>
    <property type="match status" value="1"/>
</dbReference>
<dbReference type="InterPro" id="IPR011711">
    <property type="entry name" value="GntR_C"/>
</dbReference>
<dbReference type="PANTHER" id="PTHR43537">
    <property type="entry name" value="TRANSCRIPTIONAL REGULATOR, GNTR FAMILY"/>
    <property type="match status" value="1"/>
</dbReference>
<evidence type="ECO:0000256" key="1">
    <source>
        <dbReference type="ARBA" id="ARBA00023015"/>
    </source>
</evidence>
<proteinExistence type="predicted"/>
<organism evidence="6 7">
    <name type="scientific">Mesorhizobium marinum</name>
    <dbReference type="NCBI Taxonomy" id="3228790"/>
    <lineage>
        <taxon>Bacteria</taxon>
        <taxon>Pseudomonadati</taxon>
        <taxon>Pseudomonadota</taxon>
        <taxon>Alphaproteobacteria</taxon>
        <taxon>Hyphomicrobiales</taxon>
        <taxon>Phyllobacteriaceae</taxon>
        <taxon>Mesorhizobium</taxon>
    </lineage>
</organism>
<feature type="domain" description="HTH gntR-type" evidence="5">
    <location>
        <begin position="8"/>
        <end position="75"/>
    </location>
</feature>
<dbReference type="PROSITE" id="PS50949">
    <property type="entry name" value="HTH_GNTR"/>
    <property type="match status" value="1"/>
</dbReference>
<dbReference type="SMART" id="SM00895">
    <property type="entry name" value="FCD"/>
    <property type="match status" value="1"/>
</dbReference>
<evidence type="ECO:0000256" key="2">
    <source>
        <dbReference type="ARBA" id="ARBA00023125"/>
    </source>
</evidence>
<dbReference type="InterPro" id="IPR008920">
    <property type="entry name" value="TF_FadR/GntR_C"/>
</dbReference>
<dbReference type="SUPFAM" id="SSF48008">
    <property type="entry name" value="GntR ligand-binding domain-like"/>
    <property type="match status" value="1"/>
</dbReference>
<keyword evidence="2" id="KW-0238">DNA-binding</keyword>
<reference evidence="6 7" key="1">
    <citation type="submission" date="2024-06" db="EMBL/GenBank/DDBJ databases">
        <authorList>
            <person name="Tuo L."/>
        </authorList>
    </citation>
    <scope>NUCLEOTIDE SEQUENCE [LARGE SCALE GENOMIC DNA]</scope>
    <source>
        <strain evidence="6 7">ZMM04-5</strain>
    </source>
</reference>
<dbReference type="Pfam" id="PF07729">
    <property type="entry name" value="FCD"/>
    <property type="match status" value="1"/>
</dbReference>
<dbReference type="EMBL" id="JBFOCI010000003">
    <property type="protein sequence ID" value="MEW9806741.1"/>
    <property type="molecule type" value="Genomic_DNA"/>
</dbReference>
<dbReference type="SMART" id="SM00345">
    <property type="entry name" value="HTH_GNTR"/>
    <property type="match status" value="1"/>
</dbReference>
<evidence type="ECO:0000259" key="5">
    <source>
        <dbReference type="PROSITE" id="PS50949"/>
    </source>
</evidence>
<protein>
    <submittedName>
        <fullName evidence="6">GntR family transcriptional regulator</fullName>
    </submittedName>
</protein>
<accession>A0ABV3R0F4</accession>
<evidence type="ECO:0000256" key="4">
    <source>
        <dbReference type="SAM" id="MobiDB-lite"/>
    </source>
</evidence>
<evidence type="ECO:0000256" key="3">
    <source>
        <dbReference type="ARBA" id="ARBA00023163"/>
    </source>
</evidence>
<dbReference type="SUPFAM" id="SSF46785">
    <property type="entry name" value="Winged helix' DNA-binding domain"/>
    <property type="match status" value="1"/>
</dbReference>
<dbReference type="Proteomes" id="UP001556196">
    <property type="component" value="Unassembled WGS sequence"/>
</dbReference>
<feature type="region of interest" description="Disordered" evidence="4">
    <location>
        <begin position="290"/>
        <end position="313"/>
    </location>
</feature>
<keyword evidence="3" id="KW-0804">Transcription</keyword>
<dbReference type="InterPro" id="IPR036388">
    <property type="entry name" value="WH-like_DNA-bd_sf"/>
</dbReference>
<gene>
    <name evidence="6" type="ORF">ABUE31_12185</name>
</gene>
<keyword evidence="1" id="KW-0805">Transcription regulation</keyword>
<dbReference type="Pfam" id="PF00392">
    <property type="entry name" value="GntR"/>
    <property type="match status" value="1"/>
</dbReference>
<keyword evidence="7" id="KW-1185">Reference proteome</keyword>
<dbReference type="Gene3D" id="1.20.120.530">
    <property type="entry name" value="GntR ligand-binding domain-like"/>
    <property type="match status" value="1"/>
</dbReference>